<dbReference type="InterPro" id="IPR005105">
    <property type="entry name" value="GlnD_Uridyltrans_N"/>
</dbReference>
<dbReference type="RefSeq" id="WP_064982674.1">
    <property type="nucleotide sequence ID" value="NZ_LZLC01000163.1"/>
</dbReference>
<accession>A0A1A3GXE5</accession>
<dbReference type="Proteomes" id="UP000093898">
    <property type="component" value="Unassembled WGS sequence"/>
</dbReference>
<dbReference type="SUPFAM" id="SSF51206">
    <property type="entry name" value="cAMP-binding domain-like"/>
    <property type="match status" value="1"/>
</dbReference>
<dbReference type="EMBL" id="LZLC01000163">
    <property type="protein sequence ID" value="OBJ40041.1"/>
    <property type="molecule type" value="Genomic_DNA"/>
</dbReference>
<dbReference type="GO" id="GO:0008773">
    <property type="term" value="F:[protein-PII] uridylyltransferase activity"/>
    <property type="evidence" value="ECO:0007669"/>
    <property type="project" value="InterPro"/>
</dbReference>
<feature type="region of interest" description="Disordered" evidence="2">
    <location>
        <begin position="616"/>
        <end position="635"/>
    </location>
</feature>
<proteinExistence type="predicted"/>
<gene>
    <name evidence="4" type="ORF">A5630_26090</name>
</gene>
<dbReference type="CDD" id="cd05401">
    <property type="entry name" value="NT_GlnE_GlnD_like"/>
    <property type="match status" value="1"/>
</dbReference>
<dbReference type="OrthoDB" id="9789996at2"/>
<name>A0A1A3GXE5_MYCMU</name>
<dbReference type="InterPro" id="IPR014710">
    <property type="entry name" value="RmlC-like_jellyroll"/>
</dbReference>
<dbReference type="InterPro" id="IPR046342">
    <property type="entry name" value="CBS_dom_sf"/>
</dbReference>
<evidence type="ECO:0000256" key="2">
    <source>
        <dbReference type="SAM" id="MobiDB-lite"/>
    </source>
</evidence>
<dbReference type="AlphaFoldDB" id="A0A1A3GXE5"/>
<dbReference type="PROSITE" id="PS51371">
    <property type="entry name" value="CBS"/>
    <property type="match status" value="1"/>
</dbReference>
<dbReference type="Pfam" id="PF00571">
    <property type="entry name" value="CBS"/>
    <property type="match status" value="1"/>
</dbReference>
<evidence type="ECO:0000259" key="3">
    <source>
        <dbReference type="PROSITE" id="PS51371"/>
    </source>
</evidence>
<dbReference type="Gene3D" id="3.10.580.10">
    <property type="entry name" value="CBS-domain"/>
    <property type="match status" value="1"/>
</dbReference>
<evidence type="ECO:0000256" key="1">
    <source>
        <dbReference type="PROSITE-ProRule" id="PRU00703"/>
    </source>
</evidence>
<dbReference type="SUPFAM" id="SSF54631">
    <property type="entry name" value="CBS-domain pair"/>
    <property type="match status" value="1"/>
</dbReference>
<dbReference type="Gene3D" id="2.60.120.10">
    <property type="entry name" value="Jelly Rolls"/>
    <property type="match status" value="1"/>
</dbReference>
<sequence>MSTDTGAEAVLAELAELLAHCPPFDALSPADRAGAVAAAHIEEYQPGDLILDAFATMPTSIGLVMSGEIDLWFDPERIGEGPADKFTRGAPIGFTSALAGRPVGPRVEAKTNVIVANLPSGIVLPAFASRSGARFLADEIAHVRGLTAAQPRYTLLSDLVYRDPLVVRADESVTVLAARMTELGLPYAAVETGTGHFGLVTDEALRRKVIGEGLPRESPANAVMDYPAITAPASTSSADALIMLLDHGVSFLLVTGDDGRLKGAVGERDFMLAPTTAGVSLNAQIRQARSIDGLITYARRVPAMLADILARGLTADRVIAVHSALIASITRRAIFLVFDHEEFNDLSIDAFTWLSLGSIGRREAVPSSDVDAAVTFADSYEDQIPRYREAFSVVGEVLQLCGIGVDAHHAFPSHPGFSRTDSQWRAAAQGWLTNPQQNQGTIMASLLVDARPIFGDPALPEPARVFRDFNRHPATVELLLQDSLSRRARLLSVRDRIIGRDEKFDIKGRGLLPIVNVARWASLSVGSPELHTVDRLRVAAGSEVLTNRSASRLIEAFDALQLLRLEHQLRQIEAGQRPDDIIDLDELSPIDRSTIEQTVKEIADVQRRMGRVAHMNSGAELVKRGQPGSTPKKAR</sequence>
<evidence type="ECO:0000313" key="5">
    <source>
        <dbReference type="Proteomes" id="UP000093898"/>
    </source>
</evidence>
<dbReference type="InterPro" id="IPR018490">
    <property type="entry name" value="cNMP-bd_dom_sf"/>
</dbReference>
<dbReference type="Pfam" id="PF03445">
    <property type="entry name" value="DUF294"/>
    <property type="match status" value="1"/>
</dbReference>
<dbReference type="Pfam" id="PF10335">
    <property type="entry name" value="DUF294_C"/>
    <property type="match status" value="1"/>
</dbReference>
<dbReference type="InterPro" id="IPR018821">
    <property type="entry name" value="DUF294_put_nucleoTrafse_sb-bd"/>
</dbReference>
<protein>
    <recommendedName>
        <fullName evidence="3">CBS domain-containing protein</fullName>
    </recommendedName>
</protein>
<reference evidence="4 5" key="1">
    <citation type="submission" date="2016-06" db="EMBL/GenBank/DDBJ databases">
        <authorList>
            <person name="Kjaerup R.B."/>
            <person name="Dalgaard T.S."/>
            <person name="Juul-Madsen H.R."/>
        </authorList>
    </citation>
    <scope>NUCLEOTIDE SEQUENCE [LARGE SCALE GENOMIC DNA]</scope>
    <source>
        <strain evidence="4 5">1127319.6</strain>
    </source>
</reference>
<keyword evidence="1" id="KW-0129">CBS domain</keyword>
<dbReference type="InterPro" id="IPR000644">
    <property type="entry name" value="CBS_dom"/>
</dbReference>
<evidence type="ECO:0000313" key="4">
    <source>
        <dbReference type="EMBL" id="OBJ40041.1"/>
    </source>
</evidence>
<feature type="domain" description="CBS" evidence="3">
    <location>
        <begin position="224"/>
        <end position="281"/>
    </location>
</feature>
<organism evidence="4 5">
    <name type="scientific">Mycolicibacterium mucogenicum</name>
    <name type="common">Mycobacterium mucogenicum</name>
    <dbReference type="NCBI Taxonomy" id="56689"/>
    <lineage>
        <taxon>Bacteria</taxon>
        <taxon>Bacillati</taxon>
        <taxon>Actinomycetota</taxon>
        <taxon>Actinomycetes</taxon>
        <taxon>Mycobacteriales</taxon>
        <taxon>Mycobacteriaceae</taxon>
        <taxon>Mycolicibacterium</taxon>
    </lineage>
</organism>
<comment type="caution">
    <text evidence="4">The sequence shown here is derived from an EMBL/GenBank/DDBJ whole genome shotgun (WGS) entry which is preliminary data.</text>
</comment>